<keyword evidence="2" id="KW-1185">Reference proteome</keyword>
<reference evidence="2" key="1">
    <citation type="journal article" date="2019" name="Int. J. Syst. Evol. Microbiol.">
        <title>The Global Catalogue of Microorganisms (GCM) 10K type strain sequencing project: providing services to taxonomists for standard genome sequencing and annotation.</title>
        <authorList>
            <consortium name="The Broad Institute Genomics Platform"/>
            <consortium name="The Broad Institute Genome Sequencing Center for Infectious Disease"/>
            <person name="Wu L."/>
            <person name="Ma J."/>
        </authorList>
    </citation>
    <scope>NUCLEOTIDE SEQUENCE [LARGE SCALE GENOMIC DNA]</scope>
    <source>
        <strain evidence="2">JCM 16603</strain>
    </source>
</reference>
<comment type="caution">
    <text evidence="1">The sequence shown here is derived from an EMBL/GenBank/DDBJ whole genome shotgun (WGS) entry which is preliminary data.</text>
</comment>
<protein>
    <submittedName>
        <fullName evidence="1">Uncharacterized protein</fullName>
    </submittedName>
</protein>
<organism evidence="1 2">
    <name type="scientific">Sphingomonas humi</name>
    <dbReference type="NCBI Taxonomy" id="335630"/>
    <lineage>
        <taxon>Bacteria</taxon>
        <taxon>Pseudomonadati</taxon>
        <taxon>Pseudomonadota</taxon>
        <taxon>Alphaproteobacteria</taxon>
        <taxon>Sphingomonadales</taxon>
        <taxon>Sphingomonadaceae</taxon>
        <taxon>Sphingomonas</taxon>
    </lineage>
</organism>
<dbReference type="Proteomes" id="UP001501310">
    <property type="component" value="Unassembled WGS sequence"/>
</dbReference>
<evidence type="ECO:0000313" key="1">
    <source>
        <dbReference type="EMBL" id="GAA4006764.1"/>
    </source>
</evidence>
<evidence type="ECO:0000313" key="2">
    <source>
        <dbReference type="Proteomes" id="UP001501310"/>
    </source>
</evidence>
<name>A0ABP7S4X7_9SPHN</name>
<proteinExistence type="predicted"/>
<accession>A0ABP7S4X7</accession>
<sequence length="65" mass="6558">MPGAAAAAAAAAGCSGSRLSARAQVPSGACFHGKAKEDGVELRLRPVFLCATQVAEGFARQDKRA</sequence>
<dbReference type="EMBL" id="BAAAZD010000002">
    <property type="protein sequence ID" value="GAA4006764.1"/>
    <property type="molecule type" value="Genomic_DNA"/>
</dbReference>
<gene>
    <name evidence="1" type="ORF">GCM10022211_19580</name>
</gene>